<evidence type="ECO:0000259" key="2">
    <source>
        <dbReference type="Pfam" id="PF00346"/>
    </source>
</evidence>
<keyword evidence="1" id="KW-0830">Ubiquinone</keyword>
<name>A0A1H5VWW9_9BACT</name>
<keyword evidence="1" id="KW-0874">Quinone</keyword>
<reference evidence="3 4" key="1">
    <citation type="submission" date="2016-10" db="EMBL/GenBank/DDBJ databases">
        <authorList>
            <person name="de Groot N.N."/>
        </authorList>
    </citation>
    <scope>NUCLEOTIDE SEQUENCE [LARGE SCALE GENOMIC DNA]</scope>
    <source>
        <strain evidence="3 4">DSM 22489</strain>
    </source>
</reference>
<dbReference type="Pfam" id="PF00346">
    <property type="entry name" value="Complex1_49kDa"/>
    <property type="match status" value="2"/>
</dbReference>
<dbReference type="Proteomes" id="UP000236728">
    <property type="component" value="Unassembled WGS sequence"/>
</dbReference>
<evidence type="ECO:0000256" key="1">
    <source>
        <dbReference type="HAMAP-Rule" id="MF_01358"/>
    </source>
</evidence>
<dbReference type="Gene3D" id="1.10.645.10">
    <property type="entry name" value="Cytochrome-c3 Hydrogenase, chain B"/>
    <property type="match status" value="1"/>
</dbReference>
<keyword evidence="1" id="KW-0520">NAD</keyword>
<comment type="catalytic activity">
    <reaction evidence="1">
        <text>a quinone + NADH + 5 H(+)(in) = a quinol + NAD(+) + 4 H(+)(out)</text>
        <dbReference type="Rhea" id="RHEA:57888"/>
        <dbReference type="ChEBI" id="CHEBI:15378"/>
        <dbReference type="ChEBI" id="CHEBI:24646"/>
        <dbReference type="ChEBI" id="CHEBI:57540"/>
        <dbReference type="ChEBI" id="CHEBI:57945"/>
        <dbReference type="ChEBI" id="CHEBI:132124"/>
    </reaction>
</comment>
<evidence type="ECO:0000313" key="3">
    <source>
        <dbReference type="EMBL" id="SEF91057.1"/>
    </source>
</evidence>
<dbReference type="PANTHER" id="PTHR11993">
    <property type="entry name" value="NADH-UBIQUINONE OXIDOREDUCTASE 49 KDA SUBUNIT"/>
    <property type="match status" value="1"/>
</dbReference>
<dbReference type="GO" id="GO:0005886">
    <property type="term" value="C:plasma membrane"/>
    <property type="evidence" value="ECO:0007669"/>
    <property type="project" value="UniProtKB-SubCell"/>
</dbReference>
<proteinExistence type="inferred from homology"/>
<dbReference type="AlphaFoldDB" id="A0A1H5VWW9"/>
<gene>
    <name evidence="1" type="primary">nuoD</name>
    <name evidence="3" type="ORF">SAMN05421819_1323</name>
</gene>
<accession>A0A1H5VWW9</accession>
<protein>
    <recommendedName>
        <fullName evidence="1">NADH-quinone oxidoreductase subunit D</fullName>
        <ecNumber evidence="1">7.1.1.-</ecNumber>
    </recommendedName>
    <alternativeName>
        <fullName evidence="1">NADH dehydrogenase I subunit D</fullName>
    </alternativeName>
    <alternativeName>
        <fullName evidence="1">NDH-1 subunit D</fullName>
    </alternativeName>
</protein>
<organism evidence="3 4">
    <name type="scientific">Bryocella elongata</name>
    <dbReference type="NCBI Taxonomy" id="863522"/>
    <lineage>
        <taxon>Bacteria</taxon>
        <taxon>Pseudomonadati</taxon>
        <taxon>Acidobacteriota</taxon>
        <taxon>Terriglobia</taxon>
        <taxon>Terriglobales</taxon>
        <taxon>Acidobacteriaceae</taxon>
        <taxon>Bryocella</taxon>
    </lineage>
</organism>
<dbReference type="EMBL" id="FNVA01000002">
    <property type="protein sequence ID" value="SEF91057.1"/>
    <property type="molecule type" value="Genomic_DNA"/>
</dbReference>
<dbReference type="EC" id="7.1.1.-" evidence="1"/>
<dbReference type="InterPro" id="IPR022885">
    <property type="entry name" value="NDH1_su_D/H"/>
</dbReference>
<feature type="domain" description="NADH-quinone oxidoreductase subunit D" evidence="2">
    <location>
        <begin position="307"/>
        <end position="384"/>
    </location>
</feature>
<comment type="subunit">
    <text evidence="1">NDH-1 is composed of 14 different subunits. Subunits NuoB, C, D, E, F, and G constitute the peripheral sector of the complex.</text>
</comment>
<keyword evidence="1" id="KW-1278">Translocase</keyword>
<dbReference type="OrthoDB" id="9801496at2"/>
<comment type="function">
    <text evidence="1">NDH-1 shuttles electrons from NADH, via FMN and iron-sulfur (Fe-S) centers, to quinones in the respiratory chain. The immediate electron acceptor for the enzyme in this species is believed to be ubiquinone. Couples the redox reaction to proton translocation (for every two electrons transferred, four hydrogen ions are translocated across the cytoplasmic membrane), and thus conserves the redox energy in a proton gradient.</text>
</comment>
<dbReference type="GO" id="GO:0051287">
    <property type="term" value="F:NAD binding"/>
    <property type="evidence" value="ECO:0007669"/>
    <property type="project" value="InterPro"/>
</dbReference>
<dbReference type="PANTHER" id="PTHR11993:SF10">
    <property type="entry name" value="NADH DEHYDROGENASE [UBIQUINONE] IRON-SULFUR PROTEIN 2, MITOCHONDRIAL"/>
    <property type="match status" value="1"/>
</dbReference>
<comment type="subcellular location">
    <subcellularLocation>
        <location evidence="1">Cell membrane</location>
        <topology evidence="1">Peripheral membrane protein</topology>
        <orientation evidence="1">Cytoplasmic side</orientation>
    </subcellularLocation>
</comment>
<dbReference type="RefSeq" id="WP_103932272.1">
    <property type="nucleotide sequence ID" value="NZ_FNVA01000002.1"/>
</dbReference>
<dbReference type="InterPro" id="IPR029014">
    <property type="entry name" value="NiFe-Hase_large"/>
</dbReference>
<keyword evidence="1" id="KW-0813">Transport</keyword>
<comment type="similarity">
    <text evidence="1">Belongs to the complex I 49 kDa subunit family.</text>
</comment>
<keyword evidence="1" id="KW-0472">Membrane</keyword>
<dbReference type="HAMAP" id="MF_01358">
    <property type="entry name" value="NDH1_NuoD"/>
    <property type="match status" value="1"/>
</dbReference>
<keyword evidence="1" id="KW-1003">Cell membrane</keyword>
<sequence length="384" mass="43191">MSATATLPPAAMLLDSEEGSQYLEISMGPHHPSTHGVFRMNVVLDGETVIKLKPVFGYLHRNHEKIAENETYLGSMPYTDRLDYFCSLTNNWGYALAVEKLAGIEVPERAEYIRVITAELTRLQNHASLVGFLMQDMGASGTPLMYAFREREKILDLFEALTGARMMCNYMRFGGCRCDLPAGWLDWAKKVVASFPKFLDEFETLLVGNEIIMARTQGVGVLSRELAISAGITGPMLRASGVNYDLRKVDKYGIYDRFSFRVPLGDHGDVYDRYMMRLLEMRESLKILEQAMKDIPEGPFTDPKTKVRNFRPKPGEAYGRIEAPKGELGYYLISDGSPNPYRYRVRPPSLINLTVLEDMCLGRNVADVVITLGSVDIVLGEVDR</sequence>
<keyword evidence="4" id="KW-1185">Reference proteome</keyword>
<evidence type="ECO:0000313" key="4">
    <source>
        <dbReference type="Proteomes" id="UP000236728"/>
    </source>
</evidence>
<dbReference type="GO" id="GO:0050136">
    <property type="term" value="F:NADH dehydrogenase (quinone) (non-electrogenic) activity"/>
    <property type="evidence" value="ECO:0007669"/>
    <property type="project" value="UniProtKB-UniRule"/>
</dbReference>
<dbReference type="SUPFAM" id="SSF56762">
    <property type="entry name" value="HydB/Nqo4-like"/>
    <property type="match status" value="1"/>
</dbReference>
<dbReference type="InterPro" id="IPR001135">
    <property type="entry name" value="NADH_Q_OxRdtase_suD"/>
</dbReference>
<feature type="domain" description="NADH-quinone oxidoreductase subunit D" evidence="2">
    <location>
        <begin position="136"/>
        <end position="306"/>
    </location>
</feature>
<dbReference type="GO" id="GO:0048038">
    <property type="term" value="F:quinone binding"/>
    <property type="evidence" value="ECO:0007669"/>
    <property type="project" value="UniProtKB-KW"/>
</dbReference>